<dbReference type="NCBIfam" id="NF003974">
    <property type="entry name" value="PRK05467.1-3"/>
    <property type="match status" value="1"/>
</dbReference>
<dbReference type="Gene3D" id="4.10.860.20">
    <property type="entry name" value="Rabenosyn, Rab binding domain"/>
    <property type="match status" value="1"/>
</dbReference>
<keyword evidence="4 7" id="KW-0223">Dioxygenase</keyword>
<feature type="binding site" evidence="7">
    <location>
        <position position="100"/>
    </location>
    <ligand>
        <name>Fe cation</name>
        <dbReference type="ChEBI" id="CHEBI:24875"/>
    </ligand>
</feature>
<proteinExistence type="inferred from homology"/>
<dbReference type="Gene3D" id="2.60.120.620">
    <property type="entry name" value="q2cbj1_9rhob like domain"/>
    <property type="match status" value="1"/>
</dbReference>
<feature type="domain" description="Fe2OG dioxygenase" evidence="8">
    <location>
        <begin position="80"/>
        <end position="180"/>
    </location>
</feature>
<dbReference type="RefSeq" id="WP_017453924.1">
    <property type="nucleotide sequence ID" value="NZ_CP008956.1"/>
</dbReference>
<evidence type="ECO:0000259" key="8">
    <source>
        <dbReference type="PROSITE" id="PS51471"/>
    </source>
</evidence>
<feature type="binding site" evidence="7">
    <location>
        <position position="171"/>
    </location>
    <ligand>
        <name>2-oxoglutarate</name>
        <dbReference type="ChEBI" id="CHEBI:16810"/>
    </ligand>
</feature>
<dbReference type="GO" id="GO:0006879">
    <property type="term" value="P:intracellular iron ion homeostasis"/>
    <property type="evidence" value="ECO:0007669"/>
    <property type="project" value="TreeGrafter"/>
</dbReference>
<keyword evidence="6 7" id="KW-0408">Iron</keyword>
<dbReference type="InterPro" id="IPR044862">
    <property type="entry name" value="Pro_4_hyd_alph_FE2OG_OXY"/>
</dbReference>
<dbReference type="PANTHER" id="PTHR41536:SF1">
    <property type="entry name" value="PKHD-TYPE HYDROXYLASE YBIX"/>
    <property type="match status" value="1"/>
</dbReference>
<dbReference type="GO" id="GO:0016706">
    <property type="term" value="F:2-oxoglutarate-dependent dioxygenase activity"/>
    <property type="evidence" value="ECO:0007669"/>
    <property type="project" value="UniProtKB-UniRule"/>
</dbReference>
<dbReference type="PROSITE" id="PS51471">
    <property type="entry name" value="FE2OG_OXY"/>
    <property type="match status" value="1"/>
</dbReference>
<dbReference type="Proteomes" id="UP000501648">
    <property type="component" value="Chromosome"/>
</dbReference>
<dbReference type="InterPro" id="IPR006620">
    <property type="entry name" value="Pro_4_hyd_alph"/>
</dbReference>
<dbReference type="AlphaFoldDB" id="A0A6M3ZUH6"/>
<accession>A0A6M3ZUH6</accession>
<dbReference type="SUPFAM" id="SSF51197">
    <property type="entry name" value="Clavaminate synthase-like"/>
    <property type="match status" value="1"/>
</dbReference>
<dbReference type="NCBIfam" id="NF003975">
    <property type="entry name" value="PRK05467.1-4"/>
    <property type="match status" value="1"/>
</dbReference>
<keyword evidence="3 7" id="KW-0847">Vitamin C</keyword>
<keyword evidence="5 7" id="KW-0560">Oxidoreductase</keyword>
<dbReference type="Pfam" id="PF18331">
    <property type="entry name" value="PKHD_C"/>
    <property type="match status" value="1"/>
</dbReference>
<dbReference type="InterPro" id="IPR041097">
    <property type="entry name" value="PKHD_C"/>
</dbReference>
<evidence type="ECO:0000313" key="9">
    <source>
        <dbReference type="EMBL" id="QJQ02295.1"/>
    </source>
</evidence>
<dbReference type="Pfam" id="PF13640">
    <property type="entry name" value="2OG-FeII_Oxy_3"/>
    <property type="match status" value="1"/>
</dbReference>
<evidence type="ECO:0000256" key="3">
    <source>
        <dbReference type="ARBA" id="ARBA00022896"/>
    </source>
</evidence>
<dbReference type="SMART" id="SM00702">
    <property type="entry name" value="P4Hc"/>
    <property type="match status" value="1"/>
</dbReference>
<dbReference type="EMBL" id="CP008956">
    <property type="protein sequence ID" value="QJQ02295.1"/>
    <property type="molecule type" value="Genomic_DNA"/>
</dbReference>
<evidence type="ECO:0000256" key="5">
    <source>
        <dbReference type="ARBA" id="ARBA00023002"/>
    </source>
</evidence>
<dbReference type="PANTHER" id="PTHR41536">
    <property type="entry name" value="PKHD-TYPE HYDROXYLASE YBIX"/>
    <property type="match status" value="1"/>
</dbReference>
<keyword evidence="2 7" id="KW-0479">Metal-binding</keyword>
<gene>
    <name evidence="9" type="ORF">C798_19245</name>
</gene>
<evidence type="ECO:0000313" key="10">
    <source>
        <dbReference type="Proteomes" id="UP000501648"/>
    </source>
</evidence>
<evidence type="ECO:0000256" key="7">
    <source>
        <dbReference type="HAMAP-Rule" id="MF_00657"/>
    </source>
</evidence>
<sequence>MLITIPQLLDPQALQAVCKLLNEAGEAWVDGRVTAGYQGAPVKFNQQIDERSELAQRCQHIIVSALERHPRFISAALPNLIYPPMFNRYGQGMNFGAHVDGSVRIHPHNGRKLRTDVSATLFLADPADYDGGELQIEDTYGMHSVKLAAGDMVLYPATSLHTVTPVTRGVRMGCFFWVQSLVRDDAQRQLLFEMDNAIQRLNQTEADALARRTLVGCYHNLLRQWSDT</sequence>
<dbReference type="GO" id="GO:0031418">
    <property type="term" value="F:L-ascorbic acid binding"/>
    <property type="evidence" value="ECO:0007669"/>
    <property type="project" value="UniProtKB-KW"/>
</dbReference>
<protein>
    <submittedName>
        <fullName evidence="9">Fe2+-dependent dioxygenase</fullName>
    </submittedName>
</protein>
<organism evidence="9 10">
    <name type="scientific">Herbaspirillum rubrisubalbicans Os34</name>
    <dbReference type="NCBI Taxonomy" id="1235827"/>
    <lineage>
        <taxon>Bacteria</taxon>
        <taxon>Pseudomonadati</taxon>
        <taxon>Pseudomonadota</taxon>
        <taxon>Betaproteobacteria</taxon>
        <taxon>Burkholderiales</taxon>
        <taxon>Oxalobacteraceae</taxon>
        <taxon>Herbaspirillum</taxon>
    </lineage>
</organism>
<dbReference type="InterPro" id="IPR005123">
    <property type="entry name" value="Oxoglu/Fe-dep_dioxygenase_dom"/>
</dbReference>
<comment type="cofactor">
    <cofactor evidence="1 7">
        <name>L-ascorbate</name>
        <dbReference type="ChEBI" id="CHEBI:38290"/>
    </cofactor>
</comment>
<evidence type="ECO:0000256" key="1">
    <source>
        <dbReference type="ARBA" id="ARBA00001961"/>
    </source>
</evidence>
<evidence type="ECO:0000256" key="2">
    <source>
        <dbReference type="ARBA" id="ARBA00022723"/>
    </source>
</evidence>
<feature type="binding site" evidence="7">
    <location>
        <position position="98"/>
    </location>
    <ligand>
        <name>Fe cation</name>
        <dbReference type="ChEBI" id="CHEBI:24875"/>
    </ligand>
</feature>
<reference evidence="9 10" key="1">
    <citation type="journal article" date="2012" name="J. Bacteriol.">
        <title>Genome sequence of the pathogenic Herbaspirillum seropedicae strain Os34, isolated from rice roots.</title>
        <authorList>
            <person name="Ye W."/>
            <person name="Ye S."/>
            <person name="Liu J."/>
            <person name="Chang S."/>
            <person name="Chen M."/>
            <person name="Zhu B."/>
            <person name="Guo L."/>
            <person name="An Q."/>
        </authorList>
    </citation>
    <scope>NUCLEOTIDE SEQUENCE [LARGE SCALE GENOMIC DNA]</scope>
    <source>
        <strain evidence="9 10">Os34</strain>
    </source>
</reference>
<dbReference type="InterPro" id="IPR023550">
    <property type="entry name" value="PKHD_hydroxylase"/>
</dbReference>
<dbReference type="HAMAP" id="MF_00657">
    <property type="entry name" value="Hydroxyl_YbiX"/>
    <property type="match status" value="1"/>
</dbReference>
<comment type="cofactor">
    <cofactor evidence="7">
        <name>Fe(2+)</name>
        <dbReference type="ChEBI" id="CHEBI:29033"/>
    </cofactor>
    <text evidence="7">Binds 1 Fe(2+) ion per subunit.</text>
</comment>
<evidence type="ECO:0000256" key="4">
    <source>
        <dbReference type="ARBA" id="ARBA00022964"/>
    </source>
</evidence>
<name>A0A6M3ZUH6_9BURK</name>
<dbReference type="GO" id="GO:0005506">
    <property type="term" value="F:iron ion binding"/>
    <property type="evidence" value="ECO:0007669"/>
    <property type="project" value="UniProtKB-UniRule"/>
</dbReference>
<dbReference type="GO" id="GO:0006974">
    <property type="term" value="P:DNA damage response"/>
    <property type="evidence" value="ECO:0007669"/>
    <property type="project" value="TreeGrafter"/>
</dbReference>
<evidence type="ECO:0000256" key="6">
    <source>
        <dbReference type="ARBA" id="ARBA00023004"/>
    </source>
</evidence>
<feature type="binding site" evidence="7">
    <location>
        <position position="161"/>
    </location>
    <ligand>
        <name>Fe cation</name>
        <dbReference type="ChEBI" id="CHEBI:24875"/>
    </ligand>
</feature>